<gene>
    <name evidence="1" type="ORF">SAMN06265377_3244</name>
</gene>
<accession>A0A285N055</accession>
<keyword evidence="2" id="KW-1185">Reference proteome</keyword>
<proteinExistence type="predicted"/>
<evidence type="ECO:0000313" key="2">
    <source>
        <dbReference type="Proteomes" id="UP000219048"/>
    </source>
</evidence>
<dbReference type="PROSITE" id="PS51257">
    <property type="entry name" value="PROKAR_LIPOPROTEIN"/>
    <property type="match status" value="1"/>
</dbReference>
<reference evidence="2" key="1">
    <citation type="submission" date="2017-09" db="EMBL/GenBank/DDBJ databases">
        <authorList>
            <person name="Varghese N."/>
            <person name="Submissions S."/>
        </authorList>
    </citation>
    <scope>NUCLEOTIDE SEQUENCE [LARGE SCALE GENOMIC DNA]</scope>
    <source>
        <strain evidence="2">DSM 25885</strain>
    </source>
</reference>
<dbReference type="Proteomes" id="UP000219048">
    <property type="component" value="Unassembled WGS sequence"/>
</dbReference>
<dbReference type="AlphaFoldDB" id="A0A285N055"/>
<dbReference type="RefSeq" id="WP_097046851.1">
    <property type="nucleotide sequence ID" value="NZ_OBEH01000005.1"/>
</dbReference>
<dbReference type="OrthoDB" id="1179829at2"/>
<name>A0A285N055_9FLAO</name>
<dbReference type="EMBL" id="OBEH01000005">
    <property type="protein sequence ID" value="SNZ01406.1"/>
    <property type="molecule type" value="Genomic_DNA"/>
</dbReference>
<sequence length="167" mass="19062">MLKRTFFLLILSLSISSACERDDEGSSDNLAFTATNLAGDWQRTGEFKGQPNDSLGIKEPSEDLFSQFESCRKDDMIRYVRGTQEMGNTYFWGIGKNACHSQMADSFIEIGNWELQESGVLSHSYNGVNELFVVIFLTRKRLLIRSELGIREADGTVYQFTDYERIK</sequence>
<evidence type="ECO:0000313" key="1">
    <source>
        <dbReference type="EMBL" id="SNZ01406.1"/>
    </source>
</evidence>
<organism evidence="1 2">
    <name type="scientific">Flagellimonas pacifica</name>
    <dbReference type="NCBI Taxonomy" id="1247520"/>
    <lineage>
        <taxon>Bacteria</taxon>
        <taxon>Pseudomonadati</taxon>
        <taxon>Bacteroidota</taxon>
        <taxon>Flavobacteriia</taxon>
        <taxon>Flavobacteriales</taxon>
        <taxon>Flavobacteriaceae</taxon>
        <taxon>Flagellimonas</taxon>
    </lineage>
</organism>
<protein>
    <recommendedName>
        <fullName evidence="3">Lipocalin-like domain-containing protein</fullName>
    </recommendedName>
</protein>
<evidence type="ECO:0008006" key="3">
    <source>
        <dbReference type="Google" id="ProtNLM"/>
    </source>
</evidence>